<dbReference type="CDD" id="cd00044">
    <property type="entry name" value="CysPc"/>
    <property type="match status" value="1"/>
</dbReference>
<keyword evidence="8" id="KW-0472">Membrane</keyword>
<dbReference type="PRINTS" id="PR00704">
    <property type="entry name" value="CALPAIN"/>
</dbReference>
<evidence type="ECO:0000256" key="1">
    <source>
        <dbReference type="ARBA" id="ARBA00007623"/>
    </source>
</evidence>
<feature type="transmembrane region" description="Helical" evidence="8">
    <location>
        <begin position="753"/>
        <end position="779"/>
    </location>
</feature>
<evidence type="ECO:0000256" key="4">
    <source>
        <dbReference type="ARBA" id="ARBA00022807"/>
    </source>
</evidence>
<feature type="compositionally biased region" description="Basic and acidic residues" evidence="7">
    <location>
        <begin position="1079"/>
        <end position="1089"/>
    </location>
</feature>
<feature type="active site" evidence="5">
    <location>
        <position position="1258"/>
    </location>
</feature>
<dbReference type="SMART" id="SM00230">
    <property type="entry name" value="CysPc"/>
    <property type="match status" value="1"/>
</dbReference>
<feature type="active site" evidence="5">
    <location>
        <position position="1437"/>
    </location>
</feature>
<dbReference type="InterPro" id="IPR036213">
    <property type="entry name" value="Calpain_III_sf"/>
</dbReference>
<feature type="active site" evidence="5">
    <location>
        <position position="1417"/>
    </location>
</feature>
<feature type="transmembrane region" description="Helical" evidence="8">
    <location>
        <begin position="172"/>
        <end position="190"/>
    </location>
</feature>
<accession>A0ABQ8YQF5</accession>
<evidence type="ECO:0000313" key="11">
    <source>
        <dbReference type="Proteomes" id="UP001150062"/>
    </source>
</evidence>
<feature type="coiled-coil region" evidence="6">
    <location>
        <begin position="912"/>
        <end position="949"/>
    </location>
</feature>
<dbReference type="PANTHER" id="PTHR10183:SF379">
    <property type="entry name" value="CALPAIN-5"/>
    <property type="match status" value="1"/>
</dbReference>
<feature type="domain" description="Calpain catalytic" evidence="9">
    <location>
        <begin position="1196"/>
        <end position="1493"/>
    </location>
</feature>
<keyword evidence="4 5" id="KW-0788">Thiol protease</keyword>
<dbReference type="Gene3D" id="2.60.120.380">
    <property type="match status" value="1"/>
</dbReference>
<feature type="transmembrane region" description="Helical" evidence="8">
    <location>
        <begin position="222"/>
        <end position="245"/>
    </location>
</feature>
<dbReference type="Pfam" id="PF00648">
    <property type="entry name" value="Peptidase_C2"/>
    <property type="match status" value="1"/>
</dbReference>
<comment type="caution">
    <text evidence="10">The sequence shown here is derived from an EMBL/GenBank/DDBJ whole genome shotgun (WGS) entry which is preliminary data.</text>
</comment>
<feature type="transmembrane region" description="Helical" evidence="8">
    <location>
        <begin position="398"/>
        <end position="415"/>
    </location>
</feature>
<protein>
    <submittedName>
        <fullName evidence="10">Calpain-15</fullName>
    </submittedName>
</protein>
<dbReference type="Pfam" id="PF01067">
    <property type="entry name" value="Calpain_III"/>
    <property type="match status" value="1"/>
</dbReference>
<dbReference type="InterPro" id="IPR022682">
    <property type="entry name" value="Calpain_domain_III"/>
</dbReference>
<feature type="transmembrane region" description="Helical" evidence="8">
    <location>
        <begin position="673"/>
        <end position="692"/>
    </location>
</feature>
<evidence type="ECO:0000256" key="5">
    <source>
        <dbReference type="PROSITE-ProRule" id="PRU00239"/>
    </source>
</evidence>
<feature type="transmembrane region" description="Helical" evidence="8">
    <location>
        <begin position="34"/>
        <end position="55"/>
    </location>
</feature>
<feature type="transmembrane region" description="Helical" evidence="8">
    <location>
        <begin position="698"/>
        <end position="718"/>
    </location>
</feature>
<keyword evidence="8" id="KW-1133">Transmembrane helix</keyword>
<dbReference type="InterPro" id="IPR022683">
    <property type="entry name" value="Calpain_III"/>
</dbReference>
<feature type="transmembrane region" description="Helical" evidence="8">
    <location>
        <begin position="515"/>
        <end position="532"/>
    </location>
</feature>
<feature type="transmembrane region" description="Helical" evidence="8">
    <location>
        <begin position="639"/>
        <end position="661"/>
    </location>
</feature>
<evidence type="ECO:0000259" key="9">
    <source>
        <dbReference type="PROSITE" id="PS50203"/>
    </source>
</evidence>
<keyword evidence="6" id="KW-0175">Coiled coil</keyword>
<keyword evidence="8" id="KW-0812">Transmembrane</keyword>
<evidence type="ECO:0000256" key="6">
    <source>
        <dbReference type="SAM" id="Coils"/>
    </source>
</evidence>
<evidence type="ECO:0000256" key="2">
    <source>
        <dbReference type="ARBA" id="ARBA00022670"/>
    </source>
</evidence>
<feature type="region of interest" description="Disordered" evidence="7">
    <location>
        <begin position="1023"/>
        <end position="1050"/>
    </location>
</feature>
<keyword evidence="3 5" id="KW-0378">Hydrolase</keyword>
<feature type="transmembrane region" description="Helical" evidence="8">
    <location>
        <begin position="544"/>
        <end position="564"/>
    </location>
</feature>
<gene>
    <name evidence="10" type="ORF">M0813_02102</name>
</gene>
<sequence length="1634" mass="191289">MIKFDQIQFILFCGSLFFVLLLCLFLIKRNNWNVNFFQQLIVLILVFAFLFLPVFKQINTNSLTVLVFVLNSLCVTQAILRSSHTFKVTREVVLQKRIATPISKKETKKSADLDLTKFLLPNEISQNTKVLQEIEKKSIFLLNPFYFLSVSIVAFFLYYLKNYENDQKIFKTALVQSITMFATDLMLLFVKDCTGRSISSLQSCVSIIIRLIILVLQKENLFIAHLLIVQILIVVFVKRIFSLLYPKLNLVAMMKMKLKTFYNENTIPESYLQEDGVEEKNNKEKQKGEENVKQILKDSSKNVIIIEGHEEHPLKRRSLIARGFFLIFLVIVLTTTIIIETFFISEIKFLGSLEEKKFLIFPLQYFGYFQVWANLIGINFYGAYHIHNVDPKKKIQSFFYIIFGIAITILGAILFEVETDLNKVWSILPVVTILITVSSLSEFKLWVHRDYDLLIDLQHDPHLDKSIKQSGFMFYLVNLLKNIYTLIAFFLPITLFIVIEVLLEFRFKEYYNYKITLILGTISLIFLTYILIKKWFNTFSFDPFTILLIVTGILILGYSCYKLWFDLQGDSKQHIIHFFLLSIIILYPAFVLFSISIYKIYDDSWTNSKFSTSVITICSTIFLGFIIAMMVLIPQSIKYGIFLIYLWISMVIILFSINIWIKNDHYWKSKNSKYLLFSMSILTIFLILVLYVETKELFTPILIGFSIFSLISLFITIIKLSLKETKSKIENILFYSEKFFPIYKFNSSKNLIFGYNIIGILVILTFIFIYSIGLILIIFQENEKSNYYGLIINLFTVAILINFIFNKIILTKKQLFNSLKFLNDDIFLKSIKRTLFKHFEVKPQLINDNLPKKKNNNNNEEEEGGDDNNNVGKGEKYKKLQKMNFWNLLEQFLNKIENNPIERTKWEKIFQKTRLDNKIKIKELELKRIENNSEESKLLRKTLKILKKKNRSFIDQENYFYYDLLGIIIQTFNSALKHDLSEFNRYLKGVGYDNLTFEQIDDWKMEELALFFKKSKKFDEYSQSQKIMEKKKRNQEREASNRRTSYQIQRERELLSKVTSQMSKISKFGLMKNKNKNINKRENQKKEEEIIIEEEEEIVGDNFEKEEDHEEEEENNNSQVNIEKSQEGEQGFFSKIKKKKKKHHHHHHHDDEENEQTETINPKFFTGPYNVSHASQEELEKIIASIEKEVEDTNQKFVDPGFPHDITSLCGKVKKVPKKYHKVTQWRRPSTKKKDQKISLFTDGFDPSDITQGMLGDCYLLSSLSVLTLHPKLMENIFVYSKNEKYGFFVVRLCINNKWEYVLIDDYFPCKSNSHLAFGHSSDRLELWVQVLEKAYAKIFGNYMAIEGGFVHLALANLSGGVPELIEMQKKEYVEQIQNGQLWSKLLNYHKHEFLIGTGSNAGSDSNKSKGGIIKGHAYSILKVVEMDGHQLLQLRNPWGDTEWTGDWSDKSPLWTKRLKMKLGWQDVDDGTFWMSFQDFVKEYRNLYVCKLFPSSWHTKIIDGQWKGETAGGCLNFKDSCHKNPHYLLTIDKPTNCYITLTQQPPKGVENFNMGVWIVKNGGKRVKRLYAGQTVSTSGNYVAYKTVICHTQLEPLNEPYTVFISTFKPGEEADFSISVTTDNPIKFEELKSDF</sequence>
<name>A0ABQ8YQF5_9EUKA</name>
<evidence type="ECO:0000313" key="10">
    <source>
        <dbReference type="EMBL" id="KAJ6246849.1"/>
    </source>
</evidence>
<reference evidence="10" key="1">
    <citation type="submission" date="2022-08" db="EMBL/GenBank/DDBJ databases">
        <title>Novel sulfate-reducing endosymbionts in the free-living metamonad Anaeramoeba.</title>
        <authorList>
            <person name="Jerlstrom-Hultqvist J."/>
            <person name="Cepicka I."/>
            <person name="Gallot-Lavallee L."/>
            <person name="Salas-Leiva D."/>
            <person name="Curtis B.A."/>
            <person name="Zahonova K."/>
            <person name="Pipaliya S."/>
            <person name="Dacks J."/>
            <person name="Roger A.J."/>
        </authorList>
    </citation>
    <scope>NUCLEOTIDE SEQUENCE</scope>
    <source>
        <strain evidence="10">Schooner1</strain>
    </source>
</reference>
<feature type="transmembrane region" description="Helical" evidence="8">
    <location>
        <begin position="324"/>
        <end position="345"/>
    </location>
</feature>
<dbReference type="SUPFAM" id="SSF54001">
    <property type="entry name" value="Cysteine proteinases"/>
    <property type="match status" value="1"/>
</dbReference>
<evidence type="ECO:0000256" key="8">
    <source>
        <dbReference type="SAM" id="Phobius"/>
    </source>
</evidence>
<feature type="transmembrane region" description="Helical" evidence="8">
    <location>
        <begin position="610"/>
        <end position="633"/>
    </location>
</feature>
<evidence type="ECO:0000256" key="7">
    <source>
        <dbReference type="SAM" id="MobiDB-lite"/>
    </source>
</evidence>
<keyword evidence="11" id="KW-1185">Reference proteome</keyword>
<feature type="transmembrane region" description="Helical" evidence="8">
    <location>
        <begin position="139"/>
        <end position="160"/>
    </location>
</feature>
<dbReference type="Proteomes" id="UP001150062">
    <property type="component" value="Unassembled WGS sequence"/>
</dbReference>
<feature type="compositionally biased region" description="Acidic residues" evidence="7">
    <location>
        <begin position="1090"/>
        <end position="1115"/>
    </location>
</feature>
<dbReference type="PANTHER" id="PTHR10183">
    <property type="entry name" value="CALPAIN"/>
    <property type="match status" value="1"/>
</dbReference>
<comment type="similarity">
    <text evidence="1">Belongs to the peptidase C2 family.</text>
</comment>
<feature type="transmembrane region" description="Helical" evidence="8">
    <location>
        <begin position="483"/>
        <end position="503"/>
    </location>
</feature>
<dbReference type="EMBL" id="JAOAOG010000131">
    <property type="protein sequence ID" value="KAJ6246849.1"/>
    <property type="molecule type" value="Genomic_DNA"/>
</dbReference>
<feature type="transmembrane region" description="Helical" evidence="8">
    <location>
        <begin position="365"/>
        <end position="386"/>
    </location>
</feature>
<feature type="transmembrane region" description="Helical" evidence="8">
    <location>
        <begin position="576"/>
        <end position="598"/>
    </location>
</feature>
<feature type="compositionally biased region" description="Basic residues" evidence="7">
    <location>
        <begin position="1135"/>
        <end position="1148"/>
    </location>
</feature>
<feature type="transmembrane region" description="Helical" evidence="8">
    <location>
        <begin position="6"/>
        <end position="27"/>
    </location>
</feature>
<dbReference type="InterPro" id="IPR038765">
    <property type="entry name" value="Papain-like_cys_pep_sf"/>
</dbReference>
<dbReference type="InterPro" id="IPR022684">
    <property type="entry name" value="Calpain_cysteine_protease"/>
</dbReference>
<dbReference type="InterPro" id="IPR001300">
    <property type="entry name" value="Peptidase_C2_calpain_cat"/>
</dbReference>
<keyword evidence="2 5" id="KW-0645">Protease</keyword>
<proteinExistence type="inferred from homology"/>
<feature type="transmembrane region" description="Helical" evidence="8">
    <location>
        <begin position="61"/>
        <end position="80"/>
    </location>
</feature>
<feature type="region of interest" description="Disordered" evidence="7">
    <location>
        <begin position="848"/>
        <end position="873"/>
    </location>
</feature>
<dbReference type="Gene3D" id="3.90.70.10">
    <property type="entry name" value="Cysteine proteinases"/>
    <property type="match status" value="1"/>
</dbReference>
<feature type="region of interest" description="Disordered" evidence="7">
    <location>
        <begin position="1079"/>
        <end position="1163"/>
    </location>
</feature>
<feature type="transmembrane region" description="Helical" evidence="8">
    <location>
        <begin position="785"/>
        <end position="805"/>
    </location>
</feature>
<evidence type="ECO:0000256" key="3">
    <source>
        <dbReference type="ARBA" id="ARBA00022801"/>
    </source>
</evidence>
<dbReference type="SUPFAM" id="SSF49758">
    <property type="entry name" value="Calpain large subunit, middle domain (domain III)"/>
    <property type="match status" value="1"/>
</dbReference>
<organism evidence="10 11">
    <name type="scientific">Anaeramoeba flamelloides</name>
    <dbReference type="NCBI Taxonomy" id="1746091"/>
    <lineage>
        <taxon>Eukaryota</taxon>
        <taxon>Metamonada</taxon>
        <taxon>Anaeramoebidae</taxon>
        <taxon>Anaeramoeba</taxon>
    </lineage>
</organism>
<dbReference type="SMART" id="SM00720">
    <property type="entry name" value="calpain_III"/>
    <property type="match status" value="1"/>
</dbReference>
<dbReference type="PROSITE" id="PS50203">
    <property type="entry name" value="CALPAIN_CAT"/>
    <property type="match status" value="1"/>
</dbReference>